<gene>
    <name evidence="2" type="ORF">SEVIR_1G194800v2</name>
</gene>
<evidence type="ECO:0000313" key="3">
    <source>
        <dbReference type="Proteomes" id="UP000298652"/>
    </source>
</evidence>
<organism evidence="2 3">
    <name type="scientific">Setaria viridis</name>
    <name type="common">Green bristlegrass</name>
    <name type="synonym">Setaria italica subsp. viridis</name>
    <dbReference type="NCBI Taxonomy" id="4556"/>
    <lineage>
        <taxon>Eukaryota</taxon>
        <taxon>Viridiplantae</taxon>
        <taxon>Streptophyta</taxon>
        <taxon>Embryophyta</taxon>
        <taxon>Tracheophyta</taxon>
        <taxon>Spermatophyta</taxon>
        <taxon>Magnoliopsida</taxon>
        <taxon>Liliopsida</taxon>
        <taxon>Poales</taxon>
        <taxon>Poaceae</taxon>
        <taxon>PACMAD clade</taxon>
        <taxon>Panicoideae</taxon>
        <taxon>Panicodae</taxon>
        <taxon>Paniceae</taxon>
        <taxon>Cenchrinae</taxon>
        <taxon>Setaria</taxon>
    </lineage>
</organism>
<accession>A0A4U6WD57</accession>
<dbReference type="AlphaFoldDB" id="A0A4U6WD57"/>
<protein>
    <submittedName>
        <fullName evidence="2">Uncharacterized protein</fullName>
    </submittedName>
</protein>
<evidence type="ECO:0000313" key="2">
    <source>
        <dbReference type="EMBL" id="TKW39673.1"/>
    </source>
</evidence>
<reference evidence="2" key="1">
    <citation type="submission" date="2019-03" db="EMBL/GenBank/DDBJ databases">
        <title>WGS assembly of Setaria viridis.</title>
        <authorList>
            <person name="Huang P."/>
            <person name="Jenkins J."/>
            <person name="Grimwood J."/>
            <person name="Barry K."/>
            <person name="Healey A."/>
            <person name="Mamidi S."/>
            <person name="Sreedasyam A."/>
            <person name="Shu S."/>
            <person name="Feldman M."/>
            <person name="Wu J."/>
            <person name="Yu Y."/>
            <person name="Chen C."/>
            <person name="Johnson J."/>
            <person name="Rokhsar D."/>
            <person name="Baxter I."/>
            <person name="Schmutz J."/>
            <person name="Brutnell T."/>
            <person name="Kellogg E."/>
        </authorList>
    </citation>
    <scope>NUCLEOTIDE SEQUENCE [LARGE SCALE GENOMIC DNA]</scope>
</reference>
<name>A0A4U6WD57_SETVI</name>
<dbReference type="Gramene" id="TKW39673">
    <property type="protein sequence ID" value="TKW39673"/>
    <property type="gene ID" value="SEVIR_1G194800v2"/>
</dbReference>
<dbReference type="EMBL" id="CM016552">
    <property type="protein sequence ID" value="TKW39673.1"/>
    <property type="molecule type" value="Genomic_DNA"/>
</dbReference>
<proteinExistence type="predicted"/>
<dbReference type="Proteomes" id="UP000298652">
    <property type="component" value="Chromosome 1"/>
</dbReference>
<keyword evidence="3" id="KW-1185">Reference proteome</keyword>
<feature type="region of interest" description="Disordered" evidence="1">
    <location>
        <begin position="132"/>
        <end position="151"/>
    </location>
</feature>
<evidence type="ECO:0000256" key="1">
    <source>
        <dbReference type="SAM" id="MobiDB-lite"/>
    </source>
</evidence>
<sequence>MEMVDLSWRGPGCCEIGGEVKAVAPRRTTSALGPGLACQGRRDPPRIWPGRCAAVGEEGSPSSTEASVGRAAGIGHQRSLGGAAGAGDAGDGWRSGALGSGGGPSSSGGILIMAAAAELAASIWADVEVKDDDFPGMTEPERAAEAERRRQEVLEQAREMEQRAREEGVPSSVAKQMARRVLWHRGRARILDFDPKQEGAYCNRCYYVDHPTFDLDEECKMHAFFLNSVLTHWSRAFYY</sequence>
<feature type="compositionally biased region" description="Basic and acidic residues" evidence="1">
    <location>
        <begin position="139"/>
        <end position="151"/>
    </location>
</feature>